<keyword evidence="2" id="KW-1185">Reference proteome</keyword>
<proteinExistence type="predicted"/>
<reference evidence="1" key="1">
    <citation type="submission" date="2022-03" db="EMBL/GenBank/DDBJ databases">
        <title>Genomic analyses of argali, domestic sheep and their hybrids provide insights into chromosomal evolution, heterosis and genetic basis of agronomic traits.</title>
        <authorList>
            <person name="Li M."/>
        </authorList>
    </citation>
    <scope>NUCLEOTIDE SEQUENCE</scope>
    <source>
        <strain evidence="1">F1 hybrid</strain>
    </source>
</reference>
<protein>
    <submittedName>
        <fullName evidence="1">Uncharacterized protein</fullName>
    </submittedName>
</protein>
<name>A0ACB9V6I6_9CETA</name>
<gene>
    <name evidence="1" type="ORF">MJG53_006797</name>
</gene>
<dbReference type="Proteomes" id="UP001057279">
    <property type="component" value="Linkage Group LG05"/>
</dbReference>
<dbReference type="EMBL" id="CM043030">
    <property type="protein sequence ID" value="KAI4585263.1"/>
    <property type="molecule type" value="Genomic_DNA"/>
</dbReference>
<comment type="caution">
    <text evidence="1">The sequence shown here is derived from an EMBL/GenBank/DDBJ whole genome shotgun (WGS) entry which is preliminary data.</text>
</comment>
<accession>A0ACB9V6I6</accession>
<evidence type="ECO:0000313" key="1">
    <source>
        <dbReference type="EMBL" id="KAI4585263.1"/>
    </source>
</evidence>
<evidence type="ECO:0000313" key="2">
    <source>
        <dbReference type="Proteomes" id="UP001057279"/>
    </source>
</evidence>
<organism evidence="1 2">
    <name type="scientific">Ovis ammon polii x Ovis aries</name>
    <dbReference type="NCBI Taxonomy" id="2918886"/>
    <lineage>
        <taxon>Eukaryota</taxon>
        <taxon>Metazoa</taxon>
        <taxon>Chordata</taxon>
        <taxon>Craniata</taxon>
        <taxon>Vertebrata</taxon>
        <taxon>Euteleostomi</taxon>
        <taxon>Mammalia</taxon>
        <taxon>Eutheria</taxon>
        <taxon>Laurasiatheria</taxon>
        <taxon>Artiodactyla</taxon>
        <taxon>Ruminantia</taxon>
        <taxon>Pecora</taxon>
        <taxon>Bovidae</taxon>
        <taxon>Caprinae</taxon>
        <taxon>Ovis</taxon>
    </lineage>
</organism>
<sequence>MDTKKKKDVCSPSGSGGKKNSSQKRRSLRVHIPVHFEISEMTLELSWTTCSLESGAYLRLRLPAPRKHFAQGHRFLDVGDEKLQMPNSEARRLLGVGGGRRYEPGKLHLGVGTPPGGSRSLSHLPPLPPEESLAPEGVCSPGLDCDSLGEGAEQLACWGERVSVLIPLGMQR</sequence>